<sequence>MFAGRTLILATKHQKEQVLGPLFEKALGVKIVVPESLDTDLLGTFSGEKEREEDPLTTAKKKCDWAMDLLGADLALASEGSFGAHPSLFFLPADEEWLVFSDRKNGWQIHIRHLSTETNYSSLEFDTWEQLETFAKQVNFPSHGLILRKSPESLEGMSKGIISWKELEQKSRFLLETYGKAYVETDMRAHLNPTRMQVISEAGEKLIQKILSLCPSCQTPGFGVTELDSGLPCSWCGSPTRSILAEIKTCAACGHRERILFPKGKTEEDPMYCDRCNP</sequence>
<reference evidence="2 3" key="1">
    <citation type="submission" date="2023-08" db="EMBL/GenBank/DDBJ databases">
        <title>Draft genome sequence of Algoriphagus confluentis.</title>
        <authorList>
            <person name="Takatani N."/>
            <person name="Hosokawa M."/>
            <person name="Sawabe T."/>
        </authorList>
    </citation>
    <scope>NUCLEOTIDE SEQUENCE [LARGE SCALE GENOMIC DNA]</scope>
    <source>
        <strain evidence="2 3">NBRC 111222</strain>
    </source>
</reference>
<name>A0ABQ6PSN9_9BACT</name>
<comment type="caution">
    <text evidence="2">The sequence shown here is derived from an EMBL/GenBank/DDBJ whole genome shotgun (WGS) entry which is preliminary data.</text>
</comment>
<evidence type="ECO:0000313" key="2">
    <source>
        <dbReference type="EMBL" id="GMQ30285.1"/>
    </source>
</evidence>
<dbReference type="Pfam" id="PF20376">
    <property type="entry name" value="DUF6671"/>
    <property type="match status" value="1"/>
</dbReference>
<dbReference type="Proteomes" id="UP001338309">
    <property type="component" value="Unassembled WGS sequence"/>
</dbReference>
<keyword evidence="3" id="KW-1185">Reference proteome</keyword>
<dbReference type="InterPro" id="IPR046612">
    <property type="entry name" value="DUF6671"/>
</dbReference>
<evidence type="ECO:0000259" key="1">
    <source>
        <dbReference type="Pfam" id="PF20376"/>
    </source>
</evidence>
<accession>A0ABQ6PSN9</accession>
<dbReference type="EMBL" id="BTPD01000009">
    <property type="protein sequence ID" value="GMQ30285.1"/>
    <property type="molecule type" value="Genomic_DNA"/>
</dbReference>
<protein>
    <recommendedName>
        <fullName evidence="1">DUF6671 domain-containing protein</fullName>
    </recommendedName>
</protein>
<feature type="domain" description="DUF6671" evidence="1">
    <location>
        <begin position="62"/>
        <end position="278"/>
    </location>
</feature>
<proteinExistence type="predicted"/>
<dbReference type="RefSeq" id="WP_338224992.1">
    <property type="nucleotide sequence ID" value="NZ_BTPD01000009.1"/>
</dbReference>
<evidence type="ECO:0000313" key="3">
    <source>
        <dbReference type="Proteomes" id="UP001338309"/>
    </source>
</evidence>
<organism evidence="2 3">
    <name type="scientific">Algoriphagus confluentis</name>
    <dbReference type="NCBI Taxonomy" id="1697556"/>
    <lineage>
        <taxon>Bacteria</taxon>
        <taxon>Pseudomonadati</taxon>
        <taxon>Bacteroidota</taxon>
        <taxon>Cytophagia</taxon>
        <taxon>Cytophagales</taxon>
        <taxon>Cyclobacteriaceae</taxon>
        <taxon>Algoriphagus</taxon>
    </lineage>
</organism>
<gene>
    <name evidence="2" type="ORF">Aconfl_29280</name>
</gene>